<dbReference type="Gene3D" id="3.20.20.140">
    <property type="entry name" value="Metal-dependent hydrolases"/>
    <property type="match status" value="1"/>
</dbReference>
<dbReference type="GO" id="GO:0004536">
    <property type="term" value="F:DNA nuclease activity"/>
    <property type="evidence" value="ECO:0007669"/>
    <property type="project" value="InterPro"/>
</dbReference>
<dbReference type="AlphaFoldDB" id="A0A1F6ERP4"/>
<feature type="binding site" evidence="3">
    <location>
        <position position="166"/>
    </location>
    <ligand>
        <name>a divalent metal cation</name>
        <dbReference type="ChEBI" id="CHEBI:60240"/>
        <label>2</label>
    </ligand>
</feature>
<protein>
    <recommendedName>
        <fullName evidence="6">Hydrolase TatD</fullName>
    </recommendedName>
</protein>
<dbReference type="InterPro" id="IPR032466">
    <property type="entry name" value="Metal_Hydrolase"/>
</dbReference>
<dbReference type="GO" id="GO:0016788">
    <property type="term" value="F:hydrolase activity, acting on ester bonds"/>
    <property type="evidence" value="ECO:0007669"/>
    <property type="project" value="InterPro"/>
</dbReference>
<proteinExistence type="predicted"/>
<evidence type="ECO:0008006" key="6">
    <source>
        <dbReference type="Google" id="ProtNLM"/>
    </source>
</evidence>
<evidence type="ECO:0000313" key="4">
    <source>
        <dbReference type="EMBL" id="OGG76293.1"/>
    </source>
</evidence>
<feature type="binding site" evidence="3">
    <location>
        <position position="214"/>
    </location>
    <ligand>
        <name>a divalent metal cation</name>
        <dbReference type="ChEBI" id="CHEBI:60240"/>
        <label>1</label>
    </ligand>
</feature>
<dbReference type="Pfam" id="PF01026">
    <property type="entry name" value="TatD_DNase"/>
    <property type="match status" value="1"/>
</dbReference>
<reference evidence="4 5" key="1">
    <citation type="journal article" date="2016" name="Nat. Commun.">
        <title>Thousands of microbial genomes shed light on interconnected biogeochemical processes in an aquifer system.</title>
        <authorList>
            <person name="Anantharaman K."/>
            <person name="Brown C.T."/>
            <person name="Hug L.A."/>
            <person name="Sharon I."/>
            <person name="Castelle C.J."/>
            <person name="Probst A.J."/>
            <person name="Thomas B.C."/>
            <person name="Singh A."/>
            <person name="Wilkins M.J."/>
            <person name="Karaoz U."/>
            <person name="Brodie E.L."/>
            <person name="Williams K.H."/>
            <person name="Hubbard S.S."/>
            <person name="Banfield J.F."/>
        </authorList>
    </citation>
    <scope>NUCLEOTIDE SEQUENCE [LARGE SCALE GENOMIC DNA]</scope>
</reference>
<dbReference type="SUPFAM" id="SSF51556">
    <property type="entry name" value="Metallo-dependent hydrolases"/>
    <property type="match status" value="1"/>
</dbReference>
<feature type="binding site" evidence="3">
    <location>
        <position position="11"/>
    </location>
    <ligand>
        <name>a divalent metal cation</name>
        <dbReference type="ChEBI" id="CHEBI:60240"/>
        <label>1</label>
    </ligand>
</feature>
<evidence type="ECO:0000256" key="3">
    <source>
        <dbReference type="PIRSR" id="PIRSR005902-1"/>
    </source>
</evidence>
<dbReference type="PROSITE" id="PS01091">
    <property type="entry name" value="TATD_3"/>
    <property type="match status" value="1"/>
</dbReference>
<sequence length="266" mass="29610">MQSKYVDAHCHIQFEQYAQDDAELIARMKEEGVAGIVVGVDYSSSQKAVALAEKHEHLFASVGLHPNREGDEWYDEAKYRELAKSKKVVAIGECGLDYFRPTEVNDEVKRKQKALLNDQIALAVELDKPLIIHSRPSKGTQDAYHDLIGILKEAKAIHPNLRGDIHFFVGGVAEARAFIELGFTISFTAVITFARDYDEVIRAVPLASILSETDAPYLAPHSRRGERNDPLAVIEVVSKIASIRGEDPEMVRQALLTNTQSLFSLP</sequence>
<dbReference type="PIRSF" id="PIRSF005902">
    <property type="entry name" value="DNase_TatD"/>
    <property type="match status" value="1"/>
</dbReference>
<dbReference type="PANTHER" id="PTHR46124:SF2">
    <property type="entry name" value="D-AMINOACYL-TRNA DEACYLASE"/>
    <property type="match status" value="1"/>
</dbReference>
<keyword evidence="1 3" id="KW-0479">Metal-binding</keyword>
<dbReference type="FunFam" id="3.20.20.140:FF:000005">
    <property type="entry name" value="TatD family hydrolase"/>
    <property type="match status" value="1"/>
</dbReference>
<dbReference type="PANTHER" id="PTHR46124">
    <property type="entry name" value="D-AMINOACYL-TRNA DEACYLASE"/>
    <property type="match status" value="1"/>
</dbReference>
<dbReference type="Proteomes" id="UP000176714">
    <property type="component" value="Unassembled WGS sequence"/>
</dbReference>
<dbReference type="InterPro" id="IPR001130">
    <property type="entry name" value="TatD-like"/>
</dbReference>
<feature type="binding site" evidence="3">
    <location>
        <position position="133"/>
    </location>
    <ligand>
        <name>a divalent metal cation</name>
        <dbReference type="ChEBI" id="CHEBI:60240"/>
        <label>2</label>
    </ligand>
</feature>
<name>A0A1F6ERP4_9BACT</name>
<dbReference type="InterPro" id="IPR015991">
    <property type="entry name" value="TatD/YcfH-like"/>
</dbReference>
<accession>A0A1F6ERP4</accession>
<dbReference type="STRING" id="1798516.A2950_01635"/>
<gene>
    <name evidence="4" type="ORF">A2950_01635</name>
</gene>
<dbReference type="NCBIfam" id="TIGR00010">
    <property type="entry name" value="YchF/TatD family DNA exonuclease"/>
    <property type="match status" value="1"/>
</dbReference>
<dbReference type="CDD" id="cd01310">
    <property type="entry name" value="TatD_DNAse"/>
    <property type="match status" value="1"/>
</dbReference>
<evidence type="ECO:0000256" key="2">
    <source>
        <dbReference type="ARBA" id="ARBA00022801"/>
    </source>
</evidence>
<feature type="binding site" evidence="3">
    <location>
        <position position="9"/>
    </location>
    <ligand>
        <name>a divalent metal cation</name>
        <dbReference type="ChEBI" id="CHEBI:60240"/>
        <label>1</label>
    </ligand>
</feature>
<dbReference type="GO" id="GO:0005829">
    <property type="term" value="C:cytosol"/>
    <property type="evidence" value="ECO:0007669"/>
    <property type="project" value="TreeGrafter"/>
</dbReference>
<dbReference type="InterPro" id="IPR018228">
    <property type="entry name" value="DNase_TatD-rel_CS"/>
</dbReference>
<feature type="binding site" evidence="3">
    <location>
        <position position="93"/>
    </location>
    <ligand>
        <name>a divalent metal cation</name>
        <dbReference type="ChEBI" id="CHEBI:60240"/>
        <label>1</label>
    </ligand>
</feature>
<keyword evidence="2" id="KW-0378">Hydrolase</keyword>
<evidence type="ECO:0000256" key="1">
    <source>
        <dbReference type="ARBA" id="ARBA00022723"/>
    </source>
</evidence>
<dbReference type="GO" id="GO:0046872">
    <property type="term" value="F:metal ion binding"/>
    <property type="evidence" value="ECO:0007669"/>
    <property type="project" value="UniProtKB-KW"/>
</dbReference>
<comment type="caution">
    <text evidence="4">The sequence shown here is derived from an EMBL/GenBank/DDBJ whole genome shotgun (WGS) entry which is preliminary data.</text>
</comment>
<evidence type="ECO:0000313" key="5">
    <source>
        <dbReference type="Proteomes" id="UP000176714"/>
    </source>
</evidence>
<organism evidence="4 5">
    <name type="scientific">Candidatus Kaiserbacteria bacterium RIFCSPLOWO2_01_FULL_55_19</name>
    <dbReference type="NCBI Taxonomy" id="1798516"/>
    <lineage>
        <taxon>Bacteria</taxon>
        <taxon>Candidatus Kaiseribacteriota</taxon>
    </lineage>
</organism>
<dbReference type="EMBL" id="MFMD01000035">
    <property type="protein sequence ID" value="OGG76293.1"/>
    <property type="molecule type" value="Genomic_DNA"/>
</dbReference>